<dbReference type="PROSITE" id="PS50104">
    <property type="entry name" value="TIR"/>
    <property type="match status" value="1"/>
</dbReference>
<dbReference type="PANTHER" id="PTHR24369">
    <property type="entry name" value="ANTIGEN BSP, PUTATIVE-RELATED"/>
    <property type="match status" value="1"/>
</dbReference>
<evidence type="ECO:0000259" key="12">
    <source>
        <dbReference type="PROSITE" id="PS50104"/>
    </source>
</evidence>
<keyword evidence="9 10" id="KW-0472">Membrane</keyword>
<dbReference type="EMBL" id="KX945389">
    <property type="protein sequence ID" value="AQY56780.1"/>
    <property type="molecule type" value="mRNA"/>
</dbReference>
<keyword evidence="13" id="KW-0675">Receptor</keyword>
<keyword evidence="6 11" id="KW-0732">Signal</keyword>
<dbReference type="InterPro" id="IPR001611">
    <property type="entry name" value="Leu-rich_rpt"/>
</dbReference>
<dbReference type="InterPro" id="IPR032675">
    <property type="entry name" value="LRR_dom_sf"/>
</dbReference>
<name>A0A1U9WTM3_SEPJA</name>
<feature type="domain" description="TIR" evidence="12">
    <location>
        <begin position="988"/>
        <end position="1123"/>
    </location>
</feature>
<evidence type="ECO:0000256" key="5">
    <source>
        <dbReference type="ARBA" id="ARBA00022692"/>
    </source>
</evidence>
<evidence type="ECO:0000256" key="3">
    <source>
        <dbReference type="ARBA" id="ARBA00022475"/>
    </source>
</evidence>
<feature type="transmembrane region" description="Helical" evidence="10">
    <location>
        <begin position="936"/>
        <end position="960"/>
    </location>
</feature>
<dbReference type="InterPro" id="IPR000157">
    <property type="entry name" value="TIR_dom"/>
</dbReference>
<dbReference type="AlphaFoldDB" id="A0A1U9WTM3"/>
<sequence length="1193" mass="137862">MSSLSSHWLPMLTVLLLLLHTSHAWGFECPKQCECHNLRDPNRVSTSMAARCRVNDSMARYNFSVFSPRYTTVLVLQCQGKALTPVNHMFRDLFYLEELVFKDCRFNTIPDYTLAGLTNLKNFSIFGADRLTFTPRLFQKLMNLQNLEIIRSGFQSVPANFLCHSTRIRSLIFSDNEIFTLRDLKNLCLVNATLLGQIIRLDLSYNNIKEITEDFDAMFTGIEMVNFVGNQIETIVNNSCSELYDLTVLDLSRNRIKEFPLDFLEYSDNLMQLGLSHNPISRLFPVFSSLSNLRIFEAEHTHLDNSIWSNLNEKPQLESLNLAHCRLSLINKSVMNKLTSLKRLNLHSNSISRLSPNVFSSNRQLEVLILTNNSLIHLDENSLHGLTGLRHLDLSYNRLSAIHIDAFHDLINVEKLDMSYNELQEIPNSIHPLNRVQELYFEGNQIRRVYKDFFKGMDSVNRIVLAKNLIHVVDANSFARCLNLHILDLSDNNITSVHEDAFEGLKQLIGVSLAHNSIRNIGTALWKQINLSQVHLQNNLIEEIMASNFPDSIKFLNISHNRIRVMRPFTFSNKDTLVEVDLRSNRISRLTKDAISVSHRVRAIPDVYLMDNPFRCDCNLVWLKQLADVRPRKRNGLPYIPDLDDLECQSNNTSWLPTGRIYHISESDFLCKYLDECAADCICCHFDMCDCKSICPKMCNCYRSFDRRSNFIDCTNSSLNDSRFLPSNATKIFLSGNRLGSLSKHSFLRQREMLVVLYLNRSHITDVQNGTFMTLIKLRELYMHDNMLSVLTRETFQGLAGLEVLTLNNNMISYIAPGMFLQIPRLKTFDLSGNGLHTLDPSFMAISSFESISLRGNPWLCKCPLVMALQEMYITHPEVIPHSEEVLCDHEEVINSSVSQFTFYHMFDYDVQLYCLNVTTSGNYSAQPSPVIEMKVLLALAIFSAVFITLMVAIISVICYREELKVWLFTQYGWRVGDDWAKLDDSNRKYDVFVAYTSKNAMFVEHELAPRLERRDPPYRVCLTYRDYDVDISYAQNTINSINNSKRTLMLVSNDFFCTEWFRYDFQINNHDVLKALSDRLIVVLMEKIDKKKLNCDLMFYSRSKKYLKYHDARFWDKLYYMLPKVRGLPLIPQTPESVVSAGELRDQCCNNIAFSKTSLESGYEEINFVRKNVYPNSDQNLYMAPVSQTNCK</sequence>
<dbReference type="FunFam" id="3.80.10.10:FF:001438">
    <property type="entry name" value="Uncharacterized protein"/>
    <property type="match status" value="1"/>
</dbReference>
<feature type="chain" id="PRO_5012075472" evidence="11">
    <location>
        <begin position="27"/>
        <end position="1193"/>
    </location>
</feature>
<reference evidence="13" key="1">
    <citation type="submission" date="2016-10" db="EMBL/GenBank/DDBJ databases">
        <authorList>
            <person name="de Groot N.N."/>
        </authorList>
    </citation>
    <scope>NUCLEOTIDE SEQUENCE</scope>
</reference>
<dbReference type="GO" id="GO:0007165">
    <property type="term" value="P:signal transduction"/>
    <property type="evidence" value="ECO:0007669"/>
    <property type="project" value="InterPro"/>
</dbReference>
<evidence type="ECO:0000256" key="2">
    <source>
        <dbReference type="ARBA" id="ARBA00009634"/>
    </source>
</evidence>
<keyword evidence="8 10" id="KW-1133">Transmembrane helix</keyword>
<dbReference type="PROSITE" id="PS51450">
    <property type="entry name" value="LRR"/>
    <property type="match status" value="5"/>
</dbReference>
<evidence type="ECO:0000256" key="9">
    <source>
        <dbReference type="ARBA" id="ARBA00023136"/>
    </source>
</evidence>
<dbReference type="Gene3D" id="3.80.10.10">
    <property type="entry name" value="Ribonuclease Inhibitor"/>
    <property type="match status" value="5"/>
</dbReference>
<evidence type="ECO:0000256" key="11">
    <source>
        <dbReference type="SAM" id="SignalP"/>
    </source>
</evidence>
<dbReference type="InterPro" id="IPR035897">
    <property type="entry name" value="Toll_tir_struct_dom_sf"/>
</dbReference>
<dbReference type="SMART" id="SM00255">
    <property type="entry name" value="TIR"/>
    <property type="match status" value="1"/>
</dbReference>
<dbReference type="PANTHER" id="PTHR24369:SF210">
    <property type="entry name" value="CHAOPTIN-RELATED"/>
    <property type="match status" value="1"/>
</dbReference>
<dbReference type="Pfam" id="PF13676">
    <property type="entry name" value="TIR_2"/>
    <property type="match status" value="1"/>
</dbReference>
<organism evidence="13">
    <name type="scientific">Sepiella japonica</name>
    <name type="common">Japanese spineless cuttlefish</name>
    <dbReference type="NCBI Taxonomy" id="279094"/>
    <lineage>
        <taxon>Eukaryota</taxon>
        <taxon>Metazoa</taxon>
        <taxon>Spiralia</taxon>
        <taxon>Lophotrochozoa</taxon>
        <taxon>Mollusca</taxon>
        <taxon>Cephalopoda</taxon>
        <taxon>Coleoidea</taxon>
        <taxon>Decapodiformes</taxon>
        <taxon>Sepiida</taxon>
        <taxon>Sepiina</taxon>
        <taxon>Sepiidae</taxon>
        <taxon>Sepiella</taxon>
    </lineage>
</organism>
<dbReference type="Gene3D" id="3.40.50.10140">
    <property type="entry name" value="Toll/interleukin-1 receptor homology (TIR) domain"/>
    <property type="match status" value="1"/>
</dbReference>
<dbReference type="SUPFAM" id="SSF52200">
    <property type="entry name" value="Toll/Interleukin receptor TIR domain"/>
    <property type="match status" value="1"/>
</dbReference>
<keyword evidence="5 10" id="KW-0812">Transmembrane</keyword>
<dbReference type="InterPro" id="IPR003591">
    <property type="entry name" value="Leu-rich_rpt_typical-subtyp"/>
</dbReference>
<keyword evidence="4" id="KW-0433">Leucine-rich repeat</keyword>
<dbReference type="InterPro" id="IPR050541">
    <property type="entry name" value="LRR_TM_domain-containing"/>
</dbReference>
<dbReference type="GO" id="GO:0005886">
    <property type="term" value="C:plasma membrane"/>
    <property type="evidence" value="ECO:0007669"/>
    <property type="project" value="UniProtKB-SubCell"/>
</dbReference>
<protein>
    <submittedName>
        <fullName evidence="13">Toll-like receptor</fullName>
    </submittedName>
</protein>
<dbReference type="SMART" id="SM00369">
    <property type="entry name" value="LRR_TYP"/>
    <property type="match status" value="15"/>
</dbReference>
<evidence type="ECO:0000313" key="13">
    <source>
        <dbReference type="EMBL" id="AQY56780.1"/>
    </source>
</evidence>
<evidence type="ECO:0000256" key="8">
    <source>
        <dbReference type="ARBA" id="ARBA00022989"/>
    </source>
</evidence>
<dbReference type="SUPFAM" id="SSF52058">
    <property type="entry name" value="L domain-like"/>
    <property type="match status" value="3"/>
</dbReference>
<accession>A0A1U9WTM3</accession>
<evidence type="ECO:0000256" key="7">
    <source>
        <dbReference type="ARBA" id="ARBA00022737"/>
    </source>
</evidence>
<keyword evidence="3" id="KW-1003">Cell membrane</keyword>
<keyword evidence="7" id="KW-0677">Repeat</keyword>
<comment type="subcellular location">
    <subcellularLocation>
        <location evidence="1">Cell membrane</location>
    </subcellularLocation>
</comment>
<proteinExistence type="evidence at transcript level"/>
<comment type="similarity">
    <text evidence="2">Belongs to the Toll-like receptor family.</text>
</comment>
<evidence type="ECO:0000256" key="6">
    <source>
        <dbReference type="ARBA" id="ARBA00022729"/>
    </source>
</evidence>
<dbReference type="Pfam" id="PF13855">
    <property type="entry name" value="LRR_8"/>
    <property type="match status" value="4"/>
</dbReference>
<feature type="signal peptide" evidence="11">
    <location>
        <begin position="1"/>
        <end position="26"/>
    </location>
</feature>
<evidence type="ECO:0000256" key="1">
    <source>
        <dbReference type="ARBA" id="ARBA00004236"/>
    </source>
</evidence>
<evidence type="ECO:0000256" key="4">
    <source>
        <dbReference type="ARBA" id="ARBA00022614"/>
    </source>
</evidence>
<evidence type="ECO:0000256" key="10">
    <source>
        <dbReference type="SAM" id="Phobius"/>
    </source>
</evidence>